<dbReference type="Proteomes" id="UP000235703">
    <property type="component" value="Unassembled WGS sequence"/>
</dbReference>
<dbReference type="AlphaFoldDB" id="A0A2N6PKV4"/>
<dbReference type="Proteomes" id="UP000549517">
    <property type="component" value="Unassembled WGS sequence"/>
</dbReference>
<dbReference type="EMBL" id="JABEMC010000003">
    <property type="protein sequence ID" value="NNG79199.1"/>
    <property type="molecule type" value="Genomic_DNA"/>
</dbReference>
<sequence>MAEIVSKAHTTWRGDLAGGTGTVSLDSSQAATLDMRWASRAEQHTNGVTNPEELIGAAHSACFSMALANALTDNGTPPEELNTGADVTFSPEKGITDIHLVVVGRIPGLSHSDFERIAQKAKKDCPVSKALKGVDIHLDASLG</sequence>
<accession>A0A2N6PKV4</accession>
<dbReference type="EMBL" id="PNFZ01000001">
    <property type="protein sequence ID" value="PMB99307.1"/>
    <property type="molecule type" value="Genomic_DNA"/>
</dbReference>
<reference evidence="1 4" key="2">
    <citation type="submission" date="2020-05" db="EMBL/GenBank/DDBJ databases">
        <title>MicrobeNet Type strains.</title>
        <authorList>
            <person name="Nicholson A.C."/>
        </authorList>
    </citation>
    <scope>NUCLEOTIDE SEQUENCE [LARGE SCALE GENOMIC DNA]</scope>
    <source>
        <strain evidence="1 4">CCUG 46604</strain>
    </source>
</reference>
<proteinExistence type="predicted"/>
<dbReference type="SUPFAM" id="SSF82784">
    <property type="entry name" value="OsmC-like"/>
    <property type="match status" value="1"/>
</dbReference>
<comment type="caution">
    <text evidence="2">The sequence shown here is derived from an EMBL/GenBank/DDBJ whole genome shotgun (WGS) entry which is preliminary data.</text>
</comment>
<dbReference type="GO" id="GO:0006979">
    <property type="term" value="P:response to oxidative stress"/>
    <property type="evidence" value="ECO:0007669"/>
    <property type="project" value="InterPro"/>
</dbReference>
<organism evidence="2 3">
    <name type="scientific">Brevibacterium luteolum</name>
    <dbReference type="NCBI Taxonomy" id="199591"/>
    <lineage>
        <taxon>Bacteria</taxon>
        <taxon>Bacillati</taxon>
        <taxon>Actinomycetota</taxon>
        <taxon>Actinomycetes</taxon>
        <taxon>Micrococcales</taxon>
        <taxon>Brevibacteriaceae</taxon>
        <taxon>Brevibacterium</taxon>
    </lineage>
</organism>
<dbReference type="NCBIfam" id="TIGR03562">
    <property type="entry name" value="osmo_induc_OsmC"/>
    <property type="match status" value="1"/>
</dbReference>
<evidence type="ECO:0000313" key="1">
    <source>
        <dbReference type="EMBL" id="NNG79199.1"/>
    </source>
</evidence>
<protein>
    <submittedName>
        <fullName evidence="1 2">Peroxiredoxin</fullName>
    </submittedName>
</protein>
<dbReference type="GO" id="GO:0004601">
    <property type="term" value="F:peroxidase activity"/>
    <property type="evidence" value="ECO:0007669"/>
    <property type="project" value="InterPro"/>
</dbReference>
<gene>
    <name evidence="2" type="ORF">CJ198_01895</name>
    <name evidence="1" type="ORF">HLA91_07400</name>
</gene>
<evidence type="ECO:0000313" key="2">
    <source>
        <dbReference type="EMBL" id="PMB99307.1"/>
    </source>
</evidence>
<dbReference type="InterPro" id="IPR019904">
    <property type="entry name" value="Peroxiredoxin_OsmC"/>
</dbReference>
<reference evidence="2 3" key="1">
    <citation type="submission" date="2017-09" db="EMBL/GenBank/DDBJ databases">
        <title>Bacterial strain isolated from the female urinary microbiota.</title>
        <authorList>
            <person name="Thomas-White K."/>
            <person name="Kumar N."/>
            <person name="Forster S."/>
            <person name="Putonti C."/>
            <person name="Lawley T."/>
            <person name="Wolfe A.J."/>
        </authorList>
    </citation>
    <scope>NUCLEOTIDE SEQUENCE [LARGE SCALE GENOMIC DNA]</scope>
    <source>
        <strain evidence="2 3">UMB0680</strain>
    </source>
</reference>
<name>A0A2N6PKV4_9MICO</name>
<dbReference type="InterPro" id="IPR003718">
    <property type="entry name" value="OsmC/Ohr_fam"/>
</dbReference>
<dbReference type="PANTHER" id="PTHR42830:SF1">
    <property type="entry name" value="OSMOTICALLY INDUCIBLE FAMILY PROTEIN"/>
    <property type="match status" value="1"/>
</dbReference>
<evidence type="ECO:0000313" key="4">
    <source>
        <dbReference type="Proteomes" id="UP000549517"/>
    </source>
</evidence>
<dbReference type="Pfam" id="PF02566">
    <property type="entry name" value="OsmC"/>
    <property type="match status" value="1"/>
</dbReference>
<dbReference type="InterPro" id="IPR036102">
    <property type="entry name" value="OsmC/Ohrsf"/>
</dbReference>
<dbReference type="PANTHER" id="PTHR42830">
    <property type="entry name" value="OSMOTICALLY INDUCIBLE FAMILY PROTEIN"/>
    <property type="match status" value="1"/>
</dbReference>
<dbReference type="InterPro" id="IPR052707">
    <property type="entry name" value="OsmC_Ohr_Peroxiredoxin"/>
</dbReference>
<dbReference type="RefSeq" id="WP_102160240.1">
    <property type="nucleotide sequence ID" value="NZ_BAAAKH010000001.1"/>
</dbReference>
<keyword evidence="3" id="KW-1185">Reference proteome</keyword>
<evidence type="ECO:0000313" key="3">
    <source>
        <dbReference type="Proteomes" id="UP000235703"/>
    </source>
</evidence>
<dbReference type="OrthoDB" id="9807532at2"/>
<dbReference type="Gene3D" id="3.30.300.20">
    <property type="match status" value="1"/>
</dbReference>
<dbReference type="GeneID" id="86844121"/>
<dbReference type="InterPro" id="IPR015946">
    <property type="entry name" value="KH_dom-like_a/b"/>
</dbReference>